<sequence>MVHQLTTDDNRSYSLRVDLESYDNQSVFALYTDLFIEPESDNYRFHVHGYLTNSTAG</sequence>
<accession>A0AAD9NFJ8</accession>
<dbReference type="InterPro" id="IPR014716">
    <property type="entry name" value="Fibrinogen_a/b/g_C_1"/>
</dbReference>
<organism evidence="2 3">
    <name type="scientific">Paralvinella palmiformis</name>
    <dbReference type="NCBI Taxonomy" id="53620"/>
    <lineage>
        <taxon>Eukaryota</taxon>
        <taxon>Metazoa</taxon>
        <taxon>Spiralia</taxon>
        <taxon>Lophotrochozoa</taxon>
        <taxon>Annelida</taxon>
        <taxon>Polychaeta</taxon>
        <taxon>Sedentaria</taxon>
        <taxon>Canalipalpata</taxon>
        <taxon>Terebellida</taxon>
        <taxon>Terebelliformia</taxon>
        <taxon>Alvinellidae</taxon>
        <taxon>Paralvinella</taxon>
    </lineage>
</organism>
<keyword evidence="3" id="KW-1185">Reference proteome</keyword>
<dbReference type="SUPFAM" id="SSF56496">
    <property type="entry name" value="Fibrinogen C-terminal domain-like"/>
    <property type="match status" value="1"/>
</dbReference>
<protein>
    <recommendedName>
        <fullName evidence="1">Fibrinogen C-terminal domain-containing protein</fullName>
    </recommendedName>
</protein>
<dbReference type="Pfam" id="PF00147">
    <property type="entry name" value="Fibrinogen_C"/>
    <property type="match status" value="1"/>
</dbReference>
<evidence type="ECO:0000313" key="2">
    <source>
        <dbReference type="EMBL" id="KAK2166436.1"/>
    </source>
</evidence>
<dbReference type="InterPro" id="IPR036056">
    <property type="entry name" value="Fibrinogen-like_C"/>
</dbReference>
<proteinExistence type="predicted"/>
<dbReference type="Proteomes" id="UP001208570">
    <property type="component" value="Unassembled WGS sequence"/>
</dbReference>
<evidence type="ECO:0000313" key="3">
    <source>
        <dbReference type="Proteomes" id="UP001208570"/>
    </source>
</evidence>
<dbReference type="InterPro" id="IPR002181">
    <property type="entry name" value="Fibrinogen_a/b/g_C_dom"/>
</dbReference>
<evidence type="ECO:0000259" key="1">
    <source>
        <dbReference type="Pfam" id="PF00147"/>
    </source>
</evidence>
<reference evidence="2" key="1">
    <citation type="journal article" date="2023" name="Mol. Biol. Evol.">
        <title>Third-Generation Sequencing Reveals the Adaptive Role of the Epigenome in Three Deep-Sea Polychaetes.</title>
        <authorList>
            <person name="Perez M."/>
            <person name="Aroh O."/>
            <person name="Sun Y."/>
            <person name="Lan Y."/>
            <person name="Juniper S.K."/>
            <person name="Young C.R."/>
            <person name="Angers B."/>
            <person name="Qian P.Y."/>
        </authorList>
    </citation>
    <scope>NUCLEOTIDE SEQUENCE</scope>
    <source>
        <strain evidence="2">P08H-3</strain>
    </source>
</reference>
<dbReference type="EMBL" id="JAODUP010000039">
    <property type="protein sequence ID" value="KAK2166436.1"/>
    <property type="molecule type" value="Genomic_DNA"/>
</dbReference>
<gene>
    <name evidence="2" type="ORF">LSH36_39g10001</name>
</gene>
<feature type="domain" description="Fibrinogen C-terminal" evidence="1">
    <location>
        <begin position="2"/>
        <end position="53"/>
    </location>
</feature>
<dbReference type="AlphaFoldDB" id="A0AAD9NFJ8"/>
<comment type="caution">
    <text evidence="2">The sequence shown here is derived from an EMBL/GenBank/DDBJ whole genome shotgun (WGS) entry which is preliminary data.</text>
</comment>
<dbReference type="Gene3D" id="3.90.215.10">
    <property type="entry name" value="Gamma Fibrinogen, chain A, domain 1"/>
    <property type="match status" value="1"/>
</dbReference>
<name>A0AAD9NFJ8_9ANNE</name>